<evidence type="ECO:0000313" key="2">
    <source>
        <dbReference type="Proteomes" id="UP000019426"/>
    </source>
</evidence>
<dbReference type="AlphaFoldDB" id="W6S7L3"/>
<accession>W6S7L3</accession>
<dbReference type="KEGG" id="clt:CM240_3265"/>
<keyword evidence="2" id="KW-1185">Reference proteome</keyword>
<dbReference type="Proteomes" id="UP000019426">
    <property type="component" value="Chromosome M2/40_rep2"/>
</dbReference>
<dbReference type="SUPFAM" id="SSF110296">
    <property type="entry name" value="Oligoxyloglucan reducing end-specific cellobiohydrolase"/>
    <property type="match status" value="1"/>
</dbReference>
<dbReference type="Gene3D" id="2.130.10.10">
    <property type="entry name" value="YVTN repeat-like/Quinoprotein amine dehydrogenase"/>
    <property type="match status" value="1"/>
</dbReference>
<sequence length="121" mass="13920">MFDANISDAQNIFFLDENVGFALSYYIDGSYKKGKLYRTEDGGKTFEKVDLSNIQDESITDEDCSIRLMGIPYEENGALFMKFIYSKNQIYRGYVLCKSSDKGITWSINKIIPEYTIQNKS</sequence>
<dbReference type="STRING" id="1216932.CM240_3265"/>
<dbReference type="RefSeq" id="WP_044040549.1">
    <property type="nucleotide sequence ID" value="NZ_HG917869.1"/>
</dbReference>
<dbReference type="EMBL" id="HG917869">
    <property type="protein sequence ID" value="CDM70382.1"/>
    <property type="molecule type" value="Genomic_DNA"/>
</dbReference>
<dbReference type="InterPro" id="IPR015943">
    <property type="entry name" value="WD40/YVTN_repeat-like_dom_sf"/>
</dbReference>
<organism evidence="1 2">
    <name type="scientific">Clostridium bornimense</name>
    <dbReference type="NCBI Taxonomy" id="1216932"/>
    <lineage>
        <taxon>Bacteria</taxon>
        <taxon>Bacillati</taxon>
        <taxon>Bacillota</taxon>
        <taxon>Clostridia</taxon>
        <taxon>Eubacteriales</taxon>
        <taxon>Clostridiaceae</taxon>
        <taxon>Clostridium</taxon>
    </lineage>
</organism>
<proteinExistence type="predicted"/>
<evidence type="ECO:0000313" key="1">
    <source>
        <dbReference type="EMBL" id="CDM70382.1"/>
    </source>
</evidence>
<dbReference type="OrthoDB" id="1900320at2"/>
<dbReference type="CDD" id="cd15482">
    <property type="entry name" value="Sialidase_non-viral"/>
    <property type="match status" value="1"/>
</dbReference>
<protein>
    <submittedName>
        <fullName evidence="1">Putative mannosyl-glycoprotein endo-beta-N-acetylglucosamidase</fullName>
    </submittedName>
</protein>
<name>W6S7L3_9CLOT</name>
<reference evidence="1 2" key="1">
    <citation type="submission" date="2013-11" db="EMBL/GenBank/DDBJ databases">
        <title>Complete genome sequence of Clostridum sp. M2/40.</title>
        <authorList>
            <person name="Wibberg D."/>
            <person name="Puehler A."/>
            <person name="Schlueter A."/>
        </authorList>
    </citation>
    <scope>NUCLEOTIDE SEQUENCE [LARGE SCALE GENOMIC DNA]</scope>
    <source>
        <strain evidence="2">M2/40</strain>
    </source>
</reference>
<gene>
    <name evidence="1" type="ORF">CM240_3265</name>
</gene>
<dbReference type="HOGENOM" id="CLU_2033984_0_0_9"/>
<dbReference type="PATRIC" id="fig|1216932.3.peg.3238"/>